<organism evidence="4 5">
    <name type="scientific">Nocardia xishanensis</name>
    <dbReference type="NCBI Taxonomy" id="238964"/>
    <lineage>
        <taxon>Bacteria</taxon>
        <taxon>Bacillati</taxon>
        <taxon>Actinomycetota</taxon>
        <taxon>Actinomycetes</taxon>
        <taxon>Mycobacteriales</taxon>
        <taxon>Nocardiaceae</taxon>
        <taxon>Nocardia</taxon>
    </lineage>
</organism>
<dbReference type="PANTHER" id="PTHR43046">
    <property type="entry name" value="GDP-MANNOSE MANNOSYL HYDROLASE"/>
    <property type="match status" value="1"/>
</dbReference>
<dbReference type="Proteomes" id="UP001611415">
    <property type="component" value="Unassembled WGS sequence"/>
</dbReference>
<reference evidence="4 5" key="1">
    <citation type="submission" date="2024-10" db="EMBL/GenBank/DDBJ databases">
        <title>The Natural Products Discovery Center: Release of the First 8490 Sequenced Strains for Exploring Actinobacteria Biosynthetic Diversity.</title>
        <authorList>
            <person name="Kalkreuter E."/>
            <person name="Kautsar S.A."/>
            <person name="Yang D."/>
            <person name="Bader C.D."/>
            <person name="Teijaro C.N."/>
            <person name="Fluegel L."/>
            <person name="Davis C.M."/>
            <person name="Simpson J.R."/>
            <person name="Lauterbach L."/>
            <person name="Steele A.D."/>
            <person name="Gui C."/>
            <person name="Meng S."/>
            <person name="Li G."/>
            <person name="Viehrig K."/>
            <person name="Ye F."/>
            <person name="Su P."/>
            <person name="Kiefer A.F."/>
            <person name="Nichols A."/>
            <person name="Cepeda A.J."/>
            <person name="Yan W."/>
            <person name="Fan B."/>
            <person name="Jiang Y."/>
            <person name="Adhikari A."/>
            <person name="Zheng C.-J."/>
            <person name="Schuster L."/>
            <person name="Cowan T.M."/>
            <person name="Smanski M.J."/>
            <person name="Chevrette M.G."/>
            <person name="De Carvalho L.P.S."/>
            <person name="Shen B."/>
        </authorList>
    </citation>
    <scope>NUCLEOTIDE SEQUENCE [LARGE SCALE GENOMIC DNA]</scope>
    <source>
        <strain evidence="4 5">NPDC019275</strain>
    </source>
</reference>
<dbReference type="InterPro" id="IPR015797">
    <property type="entry name" value="NUDIX_hydrolase-like_dom_sf"/>
</dbReference>
<evidence type="ECO:0000256" key="2">
    <source>
        <dbReference type="ARBA" id="ARBA00022801"/>
    </source>
</evidence>
<keyword evidence="2" id="KW-0378">Hydrolase</keyword>
<evidence type="ECO:0000313" key="4">
    <source>
        <dbReference type="EMBL" id="MFI2475428.1"/>
    </source>
</evidence>
<sequence>MAEQRRRAYALLIRAGRVLLLHRVSNPAEPGIWEIPGGAVAPDETSAQTVRREVSAETGLDVLVADELTHFVDDDVHTITFGCFENEIRPELELQGRGDFEWMTYAEATRVPLPWHVRETLVHADALGLLT</sequence>
<keyword evidence="5" id="KW-1185">Reference proteome</keyword>
<dbReference type="InterPro" id="IPR020084">
    <property type="entry name" value="NUDIX_hydrolase_CS"/>
</dbReference>
<dbReference type="PROSITE" id="PS00893">
    <property type="entry name" value="NUDIX_BOX"/>
    <property type="match status" value="1"/>
</dbReference>
<evidence type="ECO:0000256" key="1">
    <source>
        <dbReference type="ARBA" id="ARBA00001946"/>
    </source>
</evidence>
<dbReference type="EMBL" id="JBIRYO010000011">
    <property type="protein sequence ID" value="MFI2475428.1"/>
    <property type="molecule type" value="Genomic_DNA"/>
</dbReference>
<feature type="domain" description="Nudix hydrolase" evidence="3">
    <location>
        <begin position="3"/>
        <end position="125"/>
    </location>
</feature>
<dbReference type="PANTHER" id="PTHR43046:SF14">
    <property type="entry name" value="MUTT_NUDIX FAMILY PROTEIN"/>
    <property type="match status" value="1"/>
</dbReference>
<dbReference type="InterPro" id="IPR000086">
    <property type="entry name" value="NUDIX_hydrolase_dom"/>
</dbReference>
<gene>
    <name evidence="4" type="ORF">ACH49W_18795</name>
</gene>
<comment type="caution">
    <text evidence="4">The sequence shown here is derived from an EMBL/GenBank/DDBJ whole genome shotgun (WGS) entry which is preliminary data.</text>
</comment>
<dbReference type="RefSeq" id="WP_357409053.1">
    <property type="nucleotide sequence ID" value="NZ_JBEYCD010000014.1"/>
</dbReference>
<dbReference type="SUPFAM" id="SSF55811">
    <property type="entry name" value="Nudix"/>
    <property type="match status" value="1"/>
</dbReference>
<evidence type="ECO:0000313" key="5">
    <source>
        <dbReference type="Proteomes" id="UP001611415"/>
    </source>
</evidence>
<protein>
    <submittedName>
        <fullName evidence="4">NUDIX domain-containing protein</fullName>
    </submittedName>
</protein>
<dbReference type="Pfam" id="PF00293">
    <property type="entry name" value="NUDIX"/>
    <property type="match status" value="1"/>
</dbReference>
<accession>A0ABW7X2T6</accession>
<name>A0ABW7X2T6_9NOCA</name>
<dbReference type="Gene3D" id="3.90.79.10">
    <property type="entry name" value="Nucleoside Triphosphate Pyrophosphohydrolase"/>
    <property type="match status" value="1"/>
</dbReference>
<proteinExistence type="predicted"/>
<dbReference type="PROSITE" id="PS51462">
    <property type="entry name" value="NUDIX"/>
    <property type="match status" value="1"/>
</dbReference>
<evidence type="ECO:0000259" key="3">
    <source>
        <dbReference type="PROSITE" id="PS51462"/>
    </source>
</evidence>
<comment type="cofactor">
    <cofactor evidence="1">
        <name>Mg(2+)</name>
        <dbReference type="ChEBI" id="CHEBI:18420"/>
    </cofactor>
</comment>